<feature type="compositionally biased region" description="Polar residues" evidence="2">
    <location>
        <begin position="37"/>
        <end position="47"/>
    </location>
</feature>
<gene>
    <name evidence="3" type="ORF">D6T63_18205</name>
</gene>
<evidence type="ECO:0000313" key="4">
    <source>
        <dbReference type="Proteomes" id="UP000272560"/>
    </source>
</evidence>
<keyword evidence="4" id="KW-1185">Reference proteome</keyword>
<feature type="compositionally biased region" description="Basic and acidic residues" evidence="2">
    <location>
        <begin position="1"/>
        <end position="15"/>
    </location>
</feature>
<accession>A0A3A5M1B2</accession>
<feature type="region of interest" description="Disordered" evidence="2">
    <location>
        <begin position="1"/>
        <end position="47"/>
    </location>
</feature>
<dbReference type="EMBL" id="QZVT01000017">
    <property type="protein sequence ID" value="RJT75119.1"/>
    <property type="molecule type" value="Genomic_DNA"/>
</dbReference>
<protein>
    <submittedName>
        <fullName evidence="3">Asp23/Gls24 family envelope stress response protein</fullName>
    </submittedName>
</protein>
<dbReference type="InterPro" id="IPR005531">
    <property type="entry name" value="Asp23"/>
</dbReference>
<reference evidence="3 4" key="1">
    <citation type="submission" date="2018-09" db="EMBL/GenBank/DDBJ databases">
        <title>Novel species of Arthrobacter.</title>
        <authorList>
            <person name="Liu Q."/>
            <person name="Xin Y.-H."/>
        </authorList>
    </citation>
    <scope>NUCLEOTIDE SEQUENCE [LARGE SCALE GENOMIC DNA]</scope>
    <source>
        <strain evidence="3 4">Hz2</strain>
    </source>
</reference>
<comment type="similarity">
    <text evidence="1">Belongs to the asp23 family.</text>
</comment>
<name>A0A3A5M1B2_9MICC</name>
<dbReference type="AlphaFoldDB" id="A0A3A5M1B2"/>
<organism evidence="3 4">
    <name type="scientific">Arthrobacter cheniae</name>
    <dbReference type="NCBI Taxonomy" id="1258888"/>
    <lineage>
        <taxon>Bacteria</taxon>
        <taxon>Bacillati</taxon>
        <taxon>Actinomycetota</taxon>
        <taxon>Actinomycetes</taxon>
        <taxon>Micrococcales</taxon>
        <taxon>Micrococcaceae</taxon>
        <taxon>Arthrobacter</taxon>
    </lineage>
</organism>
<proteinExistence type="inferred from homology"/>
<comment type="caution">
    <text evidence="3">The sequence shown here is derived from an EMBL/GenBank/DDBJ whole genome shotgun (WGS) entry which is preliminary data.</text>
</comment>
<dbReference type="Pfam" id="PF03780">
    <property type="entry name" value="Asp23"/>
    <property type="match status" value="1"/>
</dbReference>
<sequence length="165" mass="17668">MDNTPERETPVERSARHIQATPASSSTRVQMTGARFSPNSTGSDPSTRGTLVIAERAIEKVASNAASTVPGVSGPAGGFLGLGARHNDTARPKADVQLNGLIASLRLEVGITYPAPLKRTSELLRERVREEVSRICGLDVRQVDIDIDIDTLLDPTRSQGLRELA</sequence>
<evidence type="ECO:0000313" key="3">
    <source>
        <dbReference type="EMBL" id="RJT75119.1"/>
    </source>
</evidence>
<dbReference type="Proteomes" id="UP000272560">
    <property type="component" value="Unassembled WGS sequence"/>
</dbReference>
<dbReference type="OrthoDB" id="3217325at2"/>
<evidence type="ECO:0000256" key="2">
    <source>
        <dbReference type="SAM" id="MobiDB-lite"/>
    </source>
</evidence>
<feature type="compositionally biased region" description="Polar residues" evidence="2">
    <location>
        <begin position="21"/>
        <end position="30"/>
    </location>
</feature>
<evidence type="ECO:0000256" key="1">
    <source>
        <dbReference type="ARBA" id="ARBA00005721"/>
    </source>
</evidence>